<gene>
    <name evidence="2" type="ORF">Pyn_18112</name>
</gene>
<dbReference type="AlphaFoldDB" id="A0A314XZJ0"/>
<dbReference type="EMBL" id="PJQY01001901">
    <property type="protein sequence ID" value="PQP98376.1"/>
    <property type="molecule type" value="Genomic_DNA"/>
</dbReference>
<evidence type="ECO:0000313" key="2">
    <source>
        <dbReference type="EMBL" id="PQP98376.1"/>
    </source>
</evidence>
<dbReference type="GO" id="GO:0004386">
    <property type="term" value="F:helicase activity"/>
    <property type="evidence" value="ECO:0007669"/>
    <property type="project" value="UniProtKB-KW"/>
</dbReference>
<dbReference type="Proteomes" id="UP000250321">
    <property type="component" value="Unassembled WGS sequence"/>
</dbReference>
<reference evidence="2 3" key="1">
    <citation type="submission" date="2018-02" db="EMBL/GenBank/DDBJ databases">
        <title>Draft genome of wild Prunus yedoensis var. nudiflora.</title>
        <authorList>
            <person name="Baek S."/>
            <person name="Kim J.-H."/>
            <person name="Choi K."/>
            <person name="Kim G.-B."/>
            <person name="Cho A."/>
            <person name="Jang H."/>
            <person name="Shin C.-H."/>
            <person name="Yu H.-J."/>
            <person name="Mun J.-H."/>
        </authorList>
    </citation>
    <scope>NUCLEOTIDE SEQUENCE [LARGE SCALE GENOMIC DNA]</scope>
    <source>
        <strain evidence="3">cv. Jeju island</strain>
        <tissue evidence="2">Leaf</tissue>
    </source>
</reference>
<protein>
    <submittedName>
        <fullName evidence="2">Helicase-like transcription factor CHR28 isoform X1</fullName>
    </submittedName>
</protein>
<name>A0A314XZJ0_PRUYE</name>
<dbReference type="STRING" id="2094558.A0A314XZJ0"/>
<keyword evidence="2" id="KW-0547">Nucleotide-binding</keyword>
<proteinExistence type="predicted"/>
<evidence type="ECO:0000256" key="1">
    <source>
        <dbReference type="SAM" id="MobiDB-lite"/>
    </source>
</evidence>
<comment type="caution">
    <text evidence="2">The sequence shown here is derived from an EMBL/GenBank/DDBJ whole genome shotgun (WGS) entry which is preliminary data.</text>
</comment>
<keyword evidence="2" id="KW-0378">Hydrolase</keyword>
<keyword evidence="2" id="KW-0347">Helicase</keyword>
<accession>A0A314XZJ0</accession>
<feature type="region of interest" description="Disordered" evidence="1">
    <location>
        <begin position="68"/>
        <end position="110"/>
    </location>
</feature>
<organism evidence="2 3">
    <name type="scientific">Prunus yedoensis var. nudiflora</name>
    <dbReference type="NCBI Taxonomy" id="2094558"/>
    <lineage>
        <taxon>Eukaryota</taxon>
        <taxon>Viridiplantae</taxon>
        <taxon>Streptophyta</taxon>
        <taxon>Embryophyta</taxon>
        <taxon>Tracheophyta</taxon>
        <taxon>Spermatophyta</taxon>
        <taxon>Magnoliopsida</taxon>
        <taxon>eudicotyledons</taxon>
        <taxon>Gunneridae</taxon>
        <taxon>Pentapetalae</taxon>
        <taxon>rosids</taxon>
        <taxon>fabids</taxon>
        <taxon>Rosales</taxon>
        <taxon>Rosaceae</taxon>
        <taxon>Amygdaloideae</taxon>
        <taxon>Amygdaleae</taxon>
        <taxon>Prunus</taxon>
    </lineage>
</organism>
<sequence>MFGHADYLHHFFYSTWRYCSFLSGLVGSLISNNCTDVIGLPSRNSLSKLVEERETQLSTFMDQREFIDISSSDSETEREERESVNSRILPPWASGTGSIPSKDYAGQSRKVPSPRRCMLLMEASLILITYTGEEKVSSQFKR</sequence>
<keyword evidence="3" id="KW-1185">Reference proteome</keyword>
<evidence type="ECO:0000313" key="3">
    <source>
        <dbReference type="Proteomes" id="UP000250321"/>
    </source>
</evidence>
<keyword evidence="2" id="KW-0067">ATP-binding</keyword>